<dbReference type="InterPro" id="IPR043128">
    <property type="entry name" value="Rev_trsase/Diguanyl_cyclase"/>
</dbReference>
<dbReference type="SMART" id="SM00388">
    <property type="entry name" value="HisKA"/>
    <property type="match status" value="1"/>
</dbReference>
<protein>
    <submittedName>
        <fullName evidence="7">Two-component system, cell cycle response regulator</fullName>
    </submittedName>
</protein>
<feature type="domain" description="GGDEF" evidence="6">
    <location>
        <begin position="427"/>
        <end position="562"/>
    </location>
</feature>
<dbReference type="PROSITE" id="PS50887">
    <property type="entry name" value="GGDEF"/>
    <property type="match status" value="1"/>
</dbReference>
<dbReference type="Pfam" id="PF00072">
    <property type="entry name" value="Response_reg"/>
    <property type="match status" value="1"/>
</dbReference>
<keyword evidence="8" id="KW-1185">Reference proteome</keyword>
<dbReference type="GO" id="GO:0000155">
    <property type="term" value="F:phosphorelay sensor kinase activity"/>
    <property type="evidence" value="ECO:0007669"/>
    <property type="project" value="InterPro"/>
</dbReference>
<dbReference type="SUPFAM" id="SSF47384">
    <property type="entry name" value="Homodimeric domain of signal transducing histidine kinase"/>
    <property type="match status" value="1"/>
</dbReference>
<dbReference type="PANTHER" id="PTHR45138:SF9">
    <property type="entry name" value="DIGUANYLATE CYCLASE DGCM-RELATED"/>
    <property type="match status" value="1"/>
</dbReference>
<dbReference type="CDD" id="cd00156">
    <property type="entry name" value="REC"/>
    <property type="match status" value="1"/>
</dbReference>
<evidence type="ECO:0000256" key="1">
    <source>
        <dbReference type="ARBA" id="ARBA00000085"/>
    </source>
</evidence>
<dbReference type="EMBL" id="FNLL01000006">
    <property type="protein sequence ID" value="SDU28215.1"/>
    <property type="molecule type" value="Genomic_DNA"/>
</dbReference>
<organism evidence="7 8">
    <name type="scientific">Desulfobacula phenolica</name>
    <dbReference type="NCBI Taxonomy" id="90732"/>
    <lineage>
        <taxon>Bacteria</taxon>
        <taxon>Pseudomonadati</taxon>
        <taxon>Thermodesulfobacteriota</taxon>
        <taxon>Desulfobacteria</taxon>
        <taxon>Desulfobacterales</taxon>
        <taxon>Desulfobacteraceae</taxon>
        <taxon>Desulfobacula</taxon>
    </lineage>
</organism>
<dbReference type="InterPro" id="IPR001789">
    <property type="entry name" value="Sig_transdc_resp-reg_receiver"/>
</dbReference>
<feature type="modified residue" description="4-aspartylphosphate" evidence="3">
    <location>
        <position position="311"/>
    </location>
</feature>
<dbReference type="GO" id="GO:0052621">
    <property type="term" value="F:diguanylate cyclase activity"/>
    <property type="evidence" value="ECO:0007669"/>
    <property type="project" value="UniProtKB-EC"/>
</dbReference>
<dbReference type="Gene3D" id="3.40.50.2300">
    <property type="match status" value="1"/>
</dbReference>
<evidence type="ECO:0000259" key="6">
    <source>
        <dbReference type="PROSITE" id="PS50887"/>
    </source>
</evidence>
<evidence type="ECO:0000256" key="3">
    <source>
        <dbReference type="PROSITE-ProRule" id="PRU00169"/>
    </source>
</evidence>
<dbReference type="InterPro" id="IPR011006">
    <property type="entry name" value="CheY-like_superfamily"/>
</dbReference>
<dbReference type="FunFam" id="3.30.70.270:FF:000001">
    <property type="entry name" value="Diguanylate cyclase domain protein"/>
    <property type="match status" value="1"/>
</dbReference>
<dbReference type="InterPro" id="IPR029787">
    <property type="entry name" value="Nucleotide_cyclase"/>
</dbReference>
<dbReference type="AlphaFoldDB" id="A0A1H2H8R4"/>
<name>A0A1H2H8R4_9BACT</name>
<reference evidence="8" key="1">
    <citation type="submission" date="2016-10" db="EMBL/GenBank/DDBJ databases">
        <authorList>
            <person name="Varghese N."/>
            <person name="Submissions S."/>
        </authorList>
    </citation>
    <scope>NUCLEOTIDE SEQUENCE [LARGE SCALE GENOMIC DNA]</scope>
    <source>
        <strain evidence="8">DSM 3384</strain>
    </source>
</reference>
<dbReference type="NCBIfam" id="TIGR00254">
    <property type="entry name" value="GGDEF"/>
    <property type="match status" value="1"/>
</dbReference>
<dbReference type="InterPro" id="IPR036097">
    <property type="entry name" value="HisK_dim/P_sf"/>
</dbReference>
<feature type="domain" description="Response regulatory" evidence="5">
    <location>
        <begin position="261"/>
        <end position="376"/>
    </location>
</feature>
<evidence type="ECO:0000256" key="4">
    <source>
        <dbReference type="SAM" id="Coils"/>
    </source>
</evidence>
<dbReference type="SUPFAM" id="SSF55785">
    <property type="entry name" value="PYP-like sensor domain (PAS domain)"/>
    <property type="match status" value="1"/>
</dbReference>
<dbReference type="InterPro" id="IPR000014">
    <property type="entry name" value="PAS"/>
</dbReference>
<dbReference type="Proteomes" id="UP000199608">
    <property type="component" value="Unassembled WGS sequence"/>
</dbReference>
<dbReference type="InterPro" id="IPR035965">
    <property type="entry name" value="PAS-like_dom_sf"/>
</dbReference>
<dbReference type="CDD" id="cd00082">
    <property type="entry name" value="HisKA"/>
    <property type="match status" value="1"/>
</dbReference>
<dbReference type="Pfam" id="PF13188">
    <property type="entry name" value="PAS_8"/>
    <property type="match status" value="1"/>
</dbReference>
<comment type="catalytic activity">
    <reaction evidence="1">
        <text>ATP + protein L-histidine = ADP + protein N-phospho-L-histidine.</text>
        <dbReference type="EC" id="2.7.13.3"/>
    </reaction>
</comment>
<dbReference type="Gene3D" id="3.30.70.270">
    <property type="match status" value="1"/>
</dbReference>
<accession>A0A1H2H8R4</accession>
<dbReference type="Gene3D" id="3.30.450.20">
    <property type="entry name" value="PAS domain"/>
    <property type="match status" value="1"/>
</dbReference>
<dbReference type="SUPFAM" id="SSF55073">
    <property type="entry name" value="Nucleotide cyclase"/>
    <property type="match status" value="1"/>
</dbReference>
<feature type="coiled-coil region" evidence="4">
    <location>
        <begin position="136"/>
        <end position="170"/>
    </location>
</feature>
<dbReference type="Pfam" id="PF00512">
    <property type="entry name" value="HisKA"/>
    <property type="match status" value="1"/>
</dbReference>
<comment type="catalytic activity">
    <reaction evidence="2">
        <text>2 GTP = 3',3'-c-di-GMP + 2 diphosphate</text>
        <dbReference type="Rhea" id="RHEA:24898"/>
        <dbReference type="ChEBI" id="CHEBI:33019"/>
        <dbReference type="ChEBI" id="CHEBI:37565"/>
        <dbReference type="ChEBI" id="CHEBI:58805"/>
        <dbReference type="EC" id="2.7.7.65"/>
    </reaction>
</comment>
<dbReference type="PROSITE" id="PS50110">
    <property type="entry name" value="RESPONSE_REGULATORY"/>
    <property type="match status" value="1"/>
</dbReference>
<dbReference type="CDD" id="cd01949">
    <property type="entry name" value="GGDEF"/>
    <property type="match status" value="1"/>
</dbReference>
<dbReference type="InterPro" id="IPR000160">
    <property type="entry name" value="GGDEF_dom"/>
</dbReference>
<evidence type="ECO:0000313" key="7">
    <source>
        <dbReference type="EMBL" id="SDU28215.1"/>
    </source>
</evidence>
<gene>
    <name evidence="7" type="ORF">SAMN04487931_106105</name>
</gene>
<sequence length="562" mass="64589">MNKIIYSLEQFRLLDNVPIAICVVDKAYNIVFWNNCIESWTKKKKADVLNKKLGTIYPHFNEKKYTCRIDPILSGGPPAIFSSQLHGHLFPSKLSNGQFRILQTTVSNVPAEGDNQYYALFAIKDFTELSYRIIDYREMQKKARQEIEQRKKVEQELRIANEEIVKQQKTAIEEERLKVLLQMAGATAHELNQPLMILLGNIELLKLDRNDPEKLTEYISKISDSGNRIANIIKKIQRVKRIVKKTYSAGADIVDIHQKEKILHVEDDHAYFENIRALLKDTKYKYIKNTDSLSNAKSLLLKKDFDLIVLDYLLPDGDAFELLDFLRLKKLNLPVIILTGQGSESIASRILRHGAGDYLSKTKLDKESLLESIEFVLEKHYLNQDKERAMVVMGDLSAKDELTGIYNRRYFTEALIREISGAQRYQKKLALCMIDLDHFKMVNDSYGHVVGDAVLKKIADIIKNAVREYDIPCRYGGEEFSLILPDTDRNGAEIVCERIRNDVADYVFKYDHISFQITLSAGVAFLKKSKDSNSKQSDMLIKQADAALYKAKNMGRNRILFL</sequence>
<evidence type="ECO:0000313" key="8">
    <source>
        <dbReference type="Proteomes" id="UP000199608"/>
    </source>
</evidence>
<keyword evidence="4" id="KW-0175">Coiled coil</keyword>
<dbReference type="RefSeq" id="WP_092234134.1">
    <property type="nucleotide sequence ID" value="NZ_FNLL01000006.1"/>
</dbReference>
<dbReference type="SMART" id="SM00448">
    <property type="entry name" value="REC"/>
    <property type="match status" value="1"/>
</dbReference>
<dbReference type="InterPro" id="IPR003661">
    <property type="entry name" value="HisK_dim/P_dom"/>
</dbReference>
<proteinExistence type="predicted"/>
<dbReference type="SUPFAM" id="SSF52172">
    <property type="entry name" value="CheY-like"/>
    <property type="match status" value="1"/>
</dbReference>
<dbReference type="SMART" id="SM00267">
    <property type="entry name" value="GGDEF"/>
    <property type="match status" value="1"/>
</dbReference>
<dbReference type="Gene3D" id="1.10.287.130">
    <property type="match status" value="1"/>
</dbReference>
<dbReference type="PANTHER" id="PTHR45138">
    <property type="entry name" value="REGULATORY COMPONENTS OF SENSORY TRANSDUCTION SYSTEM"/>
    <property type="match status" value="1"/>
</dbReference>
<keyword evidence="3" id="KW-0597">Phosphoprotein</keyword>
<evidence type="ECO:0000259" key="5">
    <source>
        <dbReference type="PROSITE" id="PS50110"/>
    </source>
</evidence>
<evidence type="ECO:0000256" key="2">
    <source>
        <dbReference type="ARBA" id="ARBA00034247"/>
    </source>
</evidence>
<dbReference type="Pfam" id="PF00990">
    <property type="entry name" value="GGDEF"/>
    <property type="match status" value="1"/>
</dbReference>
<dbReference type="InterPro" id="IPR050469">
    <property type="entry name" value="Diguanylate_Cyclase"/>
</dbReference>